<proteinExistence type="inferred from homology"/>
<dbReference type="InterPro" id="IPR003482">
    <property type="entry name" value="Whib"/>
</dbReference>
<feature type="binding site" evidence="11">
    <location>
        <position position="47"/>
    </location>
    <ligand>
        <name>[4Fe-4S] cluster</name>
        <dbReference type="ChEBI" id="CHEBI:49883"/>
    </ligand>
</feature>
<evidence type="ECO:0000256" key="7">
    <source>
        <dbReference type="ARBA" id="ARBA00023015"/>
    </source>
</evidence>
<dbReference type="GO" id="GO:0005737">
    <property type="term" value="C:cytoplasm"/>
    <property type="evidence" value="ECO:0007669"/>
    <property type="project" value="UniProtKB-SubCell"/>
</dbReference>
<comment type="subcellular location">
    <subcellularLocation>
        <location evidence="1 11">Cytoplasm</location>
    </subcellularLocation>
</comment>
<dbReference type="GO" id="GO:0045892">
    <property type="term" value="P:negative regulation of DNA-templated transcription"/>
    <property type="evidence" value="ECO:0007669"/>
    <property type="project" value="TreeGrafter"/>
</dbReference>
<feature type="binding site" evidence="11">
    <location>
        <position position="38"/>
    </location>
    <ligand>
        <name>[4Fe-4S] cluster</name>
        <dbReference type="ChEBI" id="CHEBI:49883"/>
    </ligand>
</feature>
<keyword evidence="4 11" id="KW-0479">Metal-binding</keyword>
<dbReference type="EMBL" id="JAAXKZ010000113">
    <property type="protein sequence ID" value="NMH94482.1"/>
    <property type="molecule type" value="Genomic_DNA"/>
</dbReference>
<keyword evidence="3 11" id="KW-0004">4Fe-4S</keyword>
<dbReference type="GO" id="GO:0051539">
    <property type="term" value="F:4 iron, 4 sulfur cluster binding"/>
    <property type="evidence" value="ECO:0007669"/>
    <property type="project" value="UniProtKB-UniRule"/>
</dbReference>
<keyword evidence="9 11" id="KW-1015">Disulfide bond</keyword>
<evidence type="ECO:0000256" key="2">
    <source>
        <dbReference type="ARBA" id="ARBA00006597"/>
    </source>
</evidence>
<dbReference type="Proteomes" id="UP000586918">
    <property type="component" value="Unassembled WGS sequence"/>
</dbReference>
<evidence type="ECO:0000259" key="12">
    <source>
        <dbReference type="PROSITE" id="PS51674"/>
    </source>
</evidence>
<reference evidence="13 14" key="1">
    <citation type="submission" date="2020-04" db="EMBL/GenBank/DDBJ databases">
        <authorList>
            <person name="Klaysubun C."/>
            <person name="Duangmal K."/>
            <person name="Lipun K."/>
        </authorList>
    </citation>
    <scope>NUCLEOTIDE SEQUENCE [LARGE SCALE GENOMIC DNA]</scope>
    <source>
        <strain evidence="13 14">DSM 45300</strain>
    </source>
</reference>
<dbReference type="GO" id="GO:0003677">
    <property type="term" value="F:DNA binding"/>
    <property type="evidence" value="ECO:0007669"/>
    <property type="project" value="UniProtKB-UniRule"/>
</dbReference>
<keyword evidence="11" id="KW-0963">Cytoplasm</keyword>
<accession>A0A848DNZ0</accession>
<dbReference type="AlphaFoldDB" id="A0A848DNZ0"/>
<comment type="PTM">
    <text evidence="11">The Fe-S cluster can be nitrosylated by nitric oxide (NO).</text>
</comment>
<protein>
    <recommendedName>
        <fullName evidence="11">Transcriptional regulator WhiB</fullName>
    </recommendedName>
</protein>
<gene>
    <name evidence="11" type="primary">whiB</name>
    <name evidence="13" type="ORF">HF519_23470</name>
</gene>
<evidence type="ECO:0000256" key="8">
    <source>
        <dbReference type="ARBA" id="ARBA00023125"/>
    </source>
</evidence>
<dbReference type="PROSITE" id="PS51674">
    <property type="entry name" value="4FE4S_WBL"/>
    <property type="match status" value="1"/>
</dbReference>
<dbReference type="Pfam" id="PF02467">
    <property type="entry name" value="Whib"/>
    <property type="match status" value="1"/>
</dbReference>
<keyword evidence="6 11" id="KW-0411">Iron-sulfur</keyword>
<feature type="domain" description="4Fe-4S Wbl-type" evidence="12">
    <location>
        <begin position="9"/>
        <end position="71"/>
    </location>
</feature>
<dbReference type="GO" id="GO:0045454">
    <property type="term" value="P:cell redox homeostasis"/>
    <property type="evidence" value="ECO:0007669"/>
    <property type="project" value="TreeGrafter"/>
</dbReference>
<dbReference type="GO" id="GO:0035731">
    <property type="term" value="F:dinitrosyl-iron complex binding"/>
    <property type="evidence" value="ECO:0007669"/>
    <property type="project" value="UniProtKB-UniRule"/>
</dbReference>
<comment type="cofactor">
    <cofactor evidence="11">
        <name>[4Fe-4S] cluster</name>
        <dbReference type="ChEBI" id="CHEBI:49883"/>
    </cofactor>
    <text evidence="11">Binds 1 [4Fe-4S] cluster per subunit. Following nitrosylation of the [4Fe-4S] cluster binds 1 [4Fe-8(NO)] cluster per subunit.</text>
</comment>
<keyword evidence="10 11" id="KW-0804">Transcription</keyword>
<evidence type="ECO:0000313" key="13">
    <source>
        <dbReference type="EMBL" id="NMH94482.1"/>
    </source>
</evidence>
<comment type="similarity">
    <text evidence="2 11">Belongs to the WhiB family.</text>
</comment>
<comment type="PTM">
    <text evidence="11">Upon Fe-S cluster removal intramolecular disulfide bonds are formed.</text>
</comment>
<evidence type="ECO:0000256" key="3">
    <source>
        <dbReference type="ARBA" id="ARBA00022485"/>
    </source>
</evidence>
<keyword evidence="5 11" id="KW-0408">Iron</keyword>
<evidence type="ECO:0000256" key="4">
    <source>
        <dbReference type="ARBA" id="ARBA00022723"/>
    </source>
</evidence>
<dbReference type="InterPro" id="IPR034768">
    <property type="entry name" value="4FE4S_WBL"/>
</dbReference>
<evidence type="ECO:0000256" key="11">
    <source>
        <dbReference type="HAMAP-Rule" id="MF_01479"/>
    </source>
</evidence>
<name>A0A848DNZ0_9PSEU</name>
<evidence type="ECO:0000256" key="9">
    <source>
        <dbReference type="ARBA" id="ARBA00023157"/>
    </source>
</evidence>
<dbReference type="PANTHER" id="PTHR38839">
    <property type="entry name" value="TRANSCRIPTIONAL REGULATOR WHID-RELATED"/>
    <property type="match status" value="1"/>
</dbReference>
<evidence type="ECO:0000256" key="6">
    <source>
        <dbReference type="ARBA" id="ARBA00023014"/>
    </source>
</evidence>
<organism evidence="13 14">
    <name type="scientific">Pseudonocardia bannensis</name>
    <dbReference type="NCBI Taxonomy" id="630973"/>
    <lineage>
        <taxon>Bacteria</taxon>
        <taxon>Bacillati</taxon>
        <taxon>Actinomycetota</taxon>
        <taxon>Actinomycetes</taxon>
        <taxon>Pseudonocardiales</taxon>
        <taxon>Pseudonocardiaceae</taxon>
        <taxon>Pseudonocardia</taxon>
    </lineage>
</organism>
<feature type="binding site" evidence="11">
    <location>
        <position position="10"/>
    </location>
    <ligand>
        <name>[4Fe-4S] cluster</name>
        <dbReference type="ChEBI" id="CHEBI:49883"/>
    </ligand>
</feature>
<keyword evidence="14" id="KW-1185">Reference proteome</keyword>
<evidence type="ECO:0000256" key="10">
    <source>
        <dbReference type="ARBA" id="ARBA00023163"/>
    </source>
</evidence>
<dbReference type="GO" id="GO:0047134">
    <property type="term" value="F:protein-disulfide reductase [NAD(P)H] activity"/>
    <property type="evidence" value="ECO:0007669"/>
    <property type="project" value="TreeGrafter"/>
</dbReference>
<evidence type="ECO:0000256" key="5">
    <source>
        <dbReference type="ARBA" id="ARBA00023004"/>
    </source>
</evidence>
<keyword evidence="8 11" id="KW-0238">DNA-binding</keyword>
<dbReference type="GO" id="GO:0046872">
    <property type="term" value="F:metal ion binding"/>
    <property type="evidence" value="ECO:0007669"/>
    <property type="project" value="UniProtKB-KW"/>
</dbReference>
<dbReference type="HAMAP" id="MF_01479">
    <property type="entry name" value="WhiB"/>
    <property type="match status" value="1"/>
</dbReference>
<evidence type="ECO:0000313" key="14">
    <source>
        <dbReference type="Proteomes" id="UP000586918"/>
    </source>
</evidence>
<sequence length="84" mass="9495">MADYRDRARCRNEDPELFYPLGEGRAFAKQVAEAKEVCEACPVRAECLEDALARREPDGIWGGLTADERRALLRRQRGQLPCAS</sequence>
<keyword evidence="7 11" id="KW-0805">Transcription regulation</keyword>
<dbReference type="RefSeq" id="WP_169415167.1">
    <property type="nucleotide sequence ID" value="NZ_JAAXKZ010000113.1"/>
</dbReference>
<comment type="function">
    <text evidence="11">Acts as a transcriptional regulator. Probably redox-responsive. The apo- but not holo-form probably binds DNA.</text>
</comment>
<evidence type="ECO:0000256" key="1">
    <source>
        <dbReference type="ARBA" id="ARBA00004496"/>
    </source>
</evidence>
<comment type="caution">
    <text evidence="13">The sequence shown here is derived from an EMBL/GenBank/DDBJ whole genome shotgun (WGS) entry which is preliminary data.</text>
</comment>
<feature type="binding site" evidence="11">
    <location>
        <position position="41"/>
    </location>
    <ligand>
        <name>[4Fe-4S] cluster</name>
        <dbReference type="ChEBI" id="CHEBI:49883"/>
    </ligand>
</feature>